<keyword evidence="1" id="KW-0812">Transmembrane</keyword>
<feature type="transmembrane region" description="Helical" evidence="1">
    <location>
        <begin position="6"/>
        <end position="26"/>
    </location>
</feature>
<evidence type="ECO:0000313" key="2">
    <source>
        <dbReference type="EMBL" id="AQU71818.1"/>
    </source>
</evidence>
<sequence length="51" mass="5765">MPQLSPSSGFLIFLYLVIVFIILCICTSEINSKPLVFFCGSNKCMDFKRLS</sequence>
<evidence type="ECO:0000256" key="1">
    <source>
        <dbReference type="SAM" id="Phobius"/>
    </source>
</evidence>
<reference evidence="2" key="1">
    <citation type="journal article" date="2018" name="Mitochondrial DNA Part B Resour">
        <title>The mitochondrial genome of the planorbid snail Planorbella duryi.</title>
        <authorList>
            <person name="Schultz J.H."/>
            <person name="Bansbach L.M."/>
            <person name="Bremmer J.A."/>
            <person name="Dimmler K.E."/>
            <person name="Forde Q.A."/>
            <person name="Gagliano E.M."/>
            <person name="Glenn E.M."/>
            <person name="Greengrass C.M."/>
            <person name="Hayes J.P."/>
            <person name="Kraus A.L."/>
            <person name="Larsen L.I."/>
            <person name="Lucero E."/>
            <person name="McClendon M.T."/>
            <person name="Mercer H.L."/>
            <person name="Mims K.C."/>
            <person name="Patel K.N."/>
            <person name="Patsalis F.I."/>
            <person name="Peterson D.E."/>
            <person name="Platero J.M."/>
            <person name="Rizvi M.M."/>
            <person name="Serna K.I."/>
            <person name="Steele T.E."/>
            <person name="Turner N.L."/>
            <person name="Bu L."/>
            <person name="Lu L."/>
            <person name="Adema C.M."/>
        </authorList>
    </citation>
    <scope>NUCLEOTIDE SEQUENCE</scope>
</reference>
<keyword evidence="1" id="KW-0472">Membrane</keyword>
<keyword evidence="1" id="KW-1133">Transmembrane helix</keyword>
<proteinExistence type="predicted"/>
<keyword evidence="2" id="KW-0496">Mitochondrion</keyword>
<geneLocation type="mitochondrion" evidence="2"/>
<gene>
    <name evidence="2" type="primary">atp8</name>
</gene>
<accession>A0A1S6PTP0</accession>
<name>A0A1S6PTP0_9GAST</name>
<protein>
    <submittedName>
        <fullName evidence="2">ATP synthase F0 subunit 8</fullName>
    </submittedName>
</protein>
<dbReference type="EMBL" id="KY514384">
    <property type="protein sequence ID" value="AQU71818.1"/>
    <property type="molecule type" value="Genomic_DNA"/>
</dbReference>
<dbReference type="AlphaFoldDB" id="A0A1S6PTP0"/>
<organism evidence="2">
    <name type="scientific">Planorbella duryi</name>
    <dbReference type="NCBI Taxonomy" id="129831"/>
    <lineage>
        <taxon>Eukaryota</taxon>
        <taxon>Metazoa</taxon>
        <taxon>Spiralia</taxon>
        <taxon>Lophotrochozoa</taxon>
        <taxon>Mollusca</taxon>
        <taxon>Gastropoda</taxon>
        <taxon>Heterobranchia</taxon>
        <taxon>Euthyneura</taxon>
        <taxon>Panpulmonata</taxon>
        <taxon>Hygrophila</taxon>
        <taxon>Lymnaeoidea</taxon>
        <taxon>Planorbidae</taxon>
        <taxon>Planorbella</taxon>
    </lineage>
</organism>